<evidence type="ECO:0000313" key="3">
    <source>
        <dbReference type="EMBL" id="RXJ70081.1"/>
    </source>
</evidence>
<protein>
    <submittedName>
        <fullName evidence="3">Uncharacterized protein</fullName>
    </submittedName>
</protein>
<accession>A0A4Q0YLT0</accession>
<dbReference type="EMBL" id="PDKJ01000001">
    <property type="protein sequence ID" value="RXJ70081.1"/>
    <property type="molecule type" value="Genomic_DNA"/>
</dbReference>
<keyword evidence="1" id="KW-0175">Coiled coil</keyword>
<reference evidence="3 4" key="1">
    <citation type="submission" date="2017-10" db="EMBL/GenBank/DDBJ databases">
        <title>Genomics of the genus Arcobacter.</title>
        <authorList>
            <person name="Perez-Cataluna A."/>
            <person name="Figueras M.J."/>
        </authorList>
    </citation>
    <scope>NUCLEOTIDE SEQUENCE [LARGE SCALE GENOMIC DNA]</scope>
    <source>
        <strain evidence="3 4">CECT 8993</strain>
    </source>
</reference>
<gene>
    <name evidence="3" type="ORF">CRV08_00525</name>
</gene>
<dbReference type="Proteomes" id="UP000290172">
    <property type="component" value="Unassembled WGS sequence"/>
</dbReference>
<organism evidence="3 4">
    <name type="scientific">Halarcobacter ebronensis</name>
    <dbReference type="NCBI Taxonomy" id="1462615"/>
    <lineage>
        <taxon>Bacteria</taxon>
        <taxon>Pseudomonadati</taxon>
        <taxon>Campylobacterota</taxon>
        <taxon>Epsilonproteobacteria</taxon>
        <taxon>Campylobacterales</taxon>
        <taxon>Arcobacteraceae</taxon>
        <taxon>Halarcobacter</taxon>
    </lineage>
</organism>
<feature type="coiled-coil region" evidence="1">
    <location>
        <begin position="31"/>
        <end position="72"/>
    </location>
</feature>
<evidence type="ECO:0000256" key="2">
    <source>
        <dbReference type="SAM" id="MobiDB-lite"/>
    </source>
</evidence>
<comment type="caution">
    <text evidence="3">The sequence shown here is derived from an EMBL/GenBank/DDBJ whole genome shotgun (WGS) entry which is preliminary data.</text>
</comment>
<dbReference type="AlphaFoldDB" id="A0A4Q0YLT0"/>
<feature type="region of interest" description="Disordered" evidence="2">
    <location>
        <begin position="1"/>
        <end position="30"/>
    </location>
</feature>
<evidence type="ECO:0000313" key="4">
    <source>
        <dbReference type="Proteomes" id="UP000290172"/>
    </source>
</evidence>
<name>A0A4Q0YLT0_9BACT</name>
<proteinExistence type="predicted"/>
<dbReference type="RefSeq" id="WP_128977972.1">
    <property type="nucleotide sequence ID" value="NZ_PDKJ01000001.1"/>
</dbReference>
<evidence type="ECO:0000256" key="1">
    <source>
        <dbReference type="SAM" id="Coils"/>
    </source>
</evidence>
<sequence length="182" mass="21135">MAMTIDETSNQNKNLSSSTQNETTKNNSSFLNDLENRLRDKIKDENGVQEQINGNNELINIMKNEIEELSKDRAYKVPQEKIDQILQKIKSSIQNSIRNEFSSFTNSSSTAQDIQKRVEEFNEKMSNIEPSNYLQLQDELYSILNDSMDLLYNLNRNSKNKSSLNSYSSYNRTFFEAQLGKY</sequence>